<evidence type="ECO:0000259" key="3">
    <source>
        <dbReference type="Pfam" id="PF13649"/>
    </source>
</evidence>
<keyword evidence="2 4" id="KW-0808">Transferase</keyword>
<evidence type="ECO:0000256" key="2">
    <source>
        <dbReference type="ARBA" id="ARBA00022679"/>
    </source>
</evidence>
<dbReference type="Proteomes" id="UP000000851">
    <property type="component" value="Chromosome"/>
</dbReference>
<evidence type="ECO:0000313" key="5">
    <source>
        <dbReference type="Proteomes" id="UP000000851"/>
    </source>
</evidence>
<dbReference type="InterPro" id="IPR029063">
    <property type="entry name" value="SAM-dependent_MTases_sf"/>
</dbReference>
<dbReference type="RefSeq" id="WP_015795793.1">
    <property type="nucleotide sequence ID" value="NC_013131.1"/>
</dbReference>
<dbReference type="PANTHER" id="PTHR43861:SF1">
    <property type="entry name" value="TRANS-ACONITATE 2-METHYLTRANSFERASE"/>
    <property type="match status" value="1"/>
</dbReference>
<dbReference type="STRING" id="479433.Caci_7236"/>
<dbReference type="OrthoDB" id="9765084at2"/>
<proteinExistence type="predicted"/>
<name>C7Q877_CATAD</name>
<evidence type="ECO:0000313" key="4">
    <source>
        <dbReference type="EMBL" id="ACU76065.1"/>
    </source>
</evidence>
<dbReference type="SUPFAM" id="SSF53335">
    <property type="entry name" value="S-adenosyl-L-methionine-dependent methyltransferases"/>
    <property type="match status" value="1"/>
</dbReference>
<dbReference type="Pfam" id="PF13649">
    <property type="entry name" value="Methyltransf_25"/>
    <property type="match status" value="1"/>
</dbReference>
<organism evidence="4 5">
    <name type="scientific">Catenulispora acidiphila (strain DSM 44928 / JCM 14897 / NBRC 102108 / NRRL B-24433 / ID139908)</name>
    <dbReference type="NCBI Taxonomy" id="479433"/>
    <lineage>
        <taxon>Bacteria</taxon>
        <taxon>Bacillati</taxon>
        <taxon>Actinomycetota</taxon>
        <taxon>Actinomycetes</taxon>
        <taxon>Catenulisporales</taxon>
        <taxon>Catenulisporaceae</taxon>
        <taxon>Catenulispora</taxon>
    </lineage>
</organism>
<keyword evidence="1 4" id="KW-0489">Methyltransferase</keyword>
<dbReference type="KEGG" id="cai:Caci_7236"/>
<dbReference type="AlphaFoldDB" id="C7Q877"/>
<dbReference type="GO" id="GO:0008168">
    <property type="term" value="F:methyltransferase activity"/>
    <property type="evidence" value="ECO:0007669"/>
    <property type="project" value="UniProtKB-KW"/>
</dbReference>
<evidence type="ECO:0000256" key="1">
    <source>
        <dbReference type="ARBA" id="ARBA00022603"/>
    </source>
</evidence>
<keyword evidence="5" id="KW-1185">Reference proteome</keyword>
<feature type="domain" description="Methyltransferase" evidence="3">
    <location>
        <begin position="67"/>
        <end position="158"/>
    </location>
</feature>
<dbReference type="eggNOG" id="COG2226">
    <property type="taxonomic scope" value="Bacteria"/>
</dbReference>
<protein>
    <submittedName>
        <fullName evidence="4">Methyltransferase type 12</fullName>
    </submittedName>
</protein>
<dbReference type="CDD" id="cd02440">
    <property type="entry name" value="AdoMet_MTases"/>
    <property type="match status" value="1"/>
</dbReference>
<dbReference type="EMBL" id="CP001700">
    <property type="protein sequence ID" value="ACU76065.1"/>
    <property type="molecule type" value="Genomic_DNA"/>
</dbReference>
<reference evidence="4 5" key="1">
    <citation type="journal article" date="2009" name="Stand. Genomic Sci.">
        <title>Complete genome sequence of Catenulispora acidiphila type strain (ID 139908).</title>
        <authorList>
            <person name="Copeland A."/>
            <person name="Lapidus A."/>
            <person name="Glavina Del Rio T."/>
            <person name="Nolan M."/>
            <person name="Lucas S."/>
            <person name="Chen F."/>
            <person name="Tice H."/>
            <person name="Cheng J.F."/>
            <person name="Bruce D."/>
            <person name="Goodwin L."/>
            <person name="Pitluck S."/>
            <person name="Mikhailova N."/>
            <person name="Pati A."/>
            <person name="Ivanova N."/>
            <person name="Mavromatis K."/>
            <person name="Chen A."/>
            <person name="Palaniappan K."/>
            <person name="Chain P."/>
            <person name="Land M."/>
            <person name="Hauser L."/>
            <person name="Chang Y.J."/>
            <person name="Jeffries C.D."/>
            <person name="Chertkov O."/>
            <person name="Brettin T."/>
            <person name="Detter J.C."/>
            <person name="Han C."/>
            <person name="Ali Z."/>
            <person name="Tindall B.J."/>
            <person name="Goker M."/>
            <person name="Bristow J."/>
            <person name="Eisen J.A."/>
            <person name="Markowitz V."/>
            <person name="Hugenholtz P."/>
            <person name="Kyrpides N.C."/>
            <person name="Klenk H.P."/>
        </authorList>
    </citation>
    <scope>NUCLEOTIDE SEQUENCE [LARGE SCALE GENOMIC DNA]</scope>
    <source>
        <strain evidence="5">DSM 44928 / JCM 14897 / NBRC 102108 / NRRL B-24433 / ID139908</strain>
    </source>
</reference>
<accession>C7Q877</accession>
<dbReference type="InParanoid" id="C7Q877"/>
<dbReference type="HOGENOM" id="CLU_060397_0_1_11"/>
<dbReference type="PANTHER" id="PTHR43861">
    <property type="entry name" value="TRANS-ACONITATE 2-METHYLTRANSFERASE-RELATED"/>
    <property type="match status" value="1"/>
</dbReference>
<dbReference type="InterPro" id="IPR041698">
    <property type="entry name" value="Methyltransf_25"/>
</dbReference>
<dbReference type="Gene3D" id="3.40.50.150">
    <property type="entry name" value="Vaccinia Virus protein VP39"/>
    <property type="match status" value="1"/>
</dbReference>
<sequence>MVIGKPGASPREGLAGSADQAWVEREQAQARAYDAIGARYDEAFPHKEGQLAVVTMLLERLPVGARVLDVGTGTGLPTARQLADAGCRVAGLDISPRMIEIARGNVPEAEFVLGDVLDLDVTDPRYEAVTAFFSLLHLPRGQVHAALGLIHEALVCGGWFAVAMVEADVDDVPIAFLDSRVRVTGYLRGDLRSVLTESGFTIEHEQVLSYAPETSSAQPEIQMFFLCRKADRQS</sequence>
<dbReference type="GO" id="GO:0032259">
    <property type="term" value="P:methylation"/>
    <property type="evidence" value="ECO:0007669"/>
    <property type="project" value="UniProtKB-KW"/>
</dbReference>
<gene>
    <name evidence="4" type="ordered locus">Caci_7236</name>
</gene>